<comment type="similarity">
    <text evidence="2">Belongs to the ABC-4 integral membrane protein family. LolC/E subfamily.</text>
</comment>
<evidence type="ECO:0000256" key="6">
    <source>
        <dbReference type="ARBA" id="ARBA00022989"/>
    </source>
</evidence>
<evidence type="ECO:0000256" key="8">
    <source>
        <dbReference type="SAM" id="Phobius"/>
    </source>
</evidence>
<protein>
    <submittedName>
        <fullName evidence="11">Lipoprotein-releasing system transmembrane protein LolE</fullName>
    </submittedName>
</protein>
<dbReference type="InterPro" id="IPR011925">
    <property type="entry name" value="LolCE_TM"/>
</dbReference>
<name>A0A451DDB3_9GAMM</name>
<reference evidence="11 12" key="1">
    <citation type="submission" date="2019-02" db="EMBL/GenBank/DDBJ databases">
        <authorList>
            <person name="Manzano-Marin A."/>
            <person name="Manzano-Marin A."/>
        </authorList>
    </citation>
    <scope>NUCLEOTIDE SEQUENCE [LARGE SCALE GENOMIC DNA]</scope>
    <source>
        <strain evidence="11 12">ErCilaricifoliae</strain>
    </source>
</reference>
<evidence type="ECO:0000256" key="7">
    <source>
        <dbReference type="ARBA" id="ARBA00023136"/>
    </source>
</evidence>
<dbReference type="NCBIfam" id="TIGR02212">
    <property type="entry name" value="lolCE"/>
    <property type="match status" value="1"/>
</dbReference>
<organism evidence="11 12">
    <name type="scientific">Candidatus Erwinia haradaeae</name>
    <dbReference type="NCBI Taxonomy" id="1922217"/>
    <lineage>
        <taxon>Bacteria</taxon>
        <taxon>Pseudomonadati</taxon>
        <taxon>Pseudomonadota</taxon>
        <taxon>Gammaproteobacteria</taxon>
        <taxon>Enterobacterales</taxon>
        <taxon>Erwiniaceae</taxon>
        <taxon>Erwinia</taxon>
    </lineage>
</organism>
<dbReference type="InterPro" id="IPR011926">
    <property type="entry name" value="LolE_gammaproteobact"/>
</dbReference>
<evidence type="ECO:0000256" key="5">
    <source>
        <dbReference type="ARBA" id="ARBA00022692"/>
    </source>
</evidence>
<evidence type="ECO:0000259" key="9">
    <source>
        <dbReference type="Pfam" id="PF02687"/>
    </source>
</evidence>
<keyword evidence="6 8" id="KW-1133">Transmembrane helix</keyword>
<evidence type="ECO:0000256" key="2">
    <source>
        <dbReference type="ARBA" id="ARBA00005236"/>
    </source>
</evidence>
<accession>A0A451DDB3</accession>
<evidence type="ECO:0000313" key="11">
    <source>
        <dbReference type="EMBL" id="VFP84458.1"/>
    </source>
</evidence>
<feature type="transmembrane region" description="Helical" evidence="8">
    <location>
        <begin position="320"/>
        <end position="345"/>
    </location>
</feature>
<dbReference type="NCBIfam" id="TIGR02213">
    <property type="entry name" value="lolE_release"/>
    <property type="match status" value="1"/>
</dbReference>
<dbReference type="PANTHER" id="PTHR30489:SF0">
    <property type="entry name" value="LIPOPROTEIN-RELEASING SYSTEM TRANSMEMBRANE PROTEIN LOLE"/>
    <property type="match status" value="1"/>
</dbReference>
<dbReference type="InterPro" id="IPR003838">
    <property type="entry name" value="ABC3_permease_C"/>
</dbReference>
<feature type="domain" description="MacB-like periplasmic core" evidence="10">
    <location>
        <begin position="27"/>
        <end position="242"/>
    </location>
</feature>
<keyword evidence="7 8" id="KW-0472">Membrane</keyword>
<evidence type="ECO:0000256" key="1">
    <source>
        <dbReference type="ARBA" id="ARBA00004651"/>
    </source>
</evidence>
<keyword evidence="3" id="KW-0813">Transport</keyword>
<evidence type="ECO:0000313" key="12">
    <source>
        <dbReference type="Proteomes" id="UP000294418"/>
    </source>
</evidence>
<dbReference type="InterPro" id="IPR051447">
    <property type="entry name" value="Lipoprotein-release_system"/>
</dbReference>
<gene>
    <name evidence="11" type="primary">lolE</name>
    <name evidence="11" type="ORF">ERCILAFE3058_549</name>
</gene>
<evidence type="ECO:0000259" key="10">
    <source>
        <dbReference type="Pfam" id="PF12704"/>
    </source>
</evidence>
<keyword evidence="4" id="KW-1003">Cell membrane</keyword>
<dbReference type="GO" id="GO:0044874">
    <property type="term" value="P:lipoprotein localization to outer membrane"/>
    <property type="evidence" value="ECO:0007669"/>
    <property type="project" value="InterPro"/>
</dbReference>
<dbReference type="EMBL" id="LR217720">
    <property type="protein sequence ID" value="VFP84458.1"/>
    <property type="molecule type" value="Genomic_DNA"/>
</dbReference>
<dbReference type="PANTHER" id="PTHR30489">
    <property type="entry name" value="LIPOPROTEIN-RELEASING SYSTEM TRANSMEMBRANE PROTEIN LOLE"/>
    <property type="match status" value="1"/>
</dbReference>
<feature type="domain" description="ABC3 transporter permease C-terminal" evidence="9">
    <location>
        <begin position="275"/>
        <end position="409"/>
    </location>
</feature>
<dbReference type="Pfam" id="PF12704">
    <property type="entry name" value="MacB_PCD"/>
    <property type="match status" value="1"/>
</dbReference>
<dbReference type="NCBIfam" id="NF008357">
    <property type="entry name" value="PRK11146.1"/>
    <property type="match status" value="1"/>
</dbReference>
<keyword evidence="5 8" id="KW-0812">Transmembrane</keyword>
<sequence>MSTALSFFLGFRFSYGRSRGGMLSLISVISTLGISISIAVLIISLSAMNGFEHELNQRVLAVVPHCEIEHINQNWVQWRIALPMIEKVPGVAAAAPYINFTGLLESSSHQLAVLQIRGVDAFPESRISAVPSYVKGSDWKDFLPDRHQILMGKGVADRLHLKRGDWITMIVPDRQSKRTLLKPKYVRLQVTGILNLGGLRDHSLAYIPIIDAQKLLRMGDNITGIAIKAYHPFQVASLAKRVGDSINADVYLRSWISTYGYMYHDVQMIRTIIYLAIVLVIGVACFNIVSTLMMAIKDKCFEIAILRTLGASDGLIRSIFIWYGLLLGGVVGSLIGVSMGVLLALKITPIVHILEKFTGSCFLSGEVYFIDFLPSELHWLDVTVVLLTSLVLSLMATWYPARQASRLQPAQVLSRQ</sequence>
<feature type="transmembrane region" description="Helical" evidence="8">
    <location>
        <begin position="379"/>
        <end position="399"/>
    </location>
</feature>
<dbReference type="Proteomes" id="UP000294418">
    <property type="component" value="Chromosome"/>
</dbReference>
<feature type="transmembrane region" description="Helical" evidence="8">
    <location>
        <begin position="272"/>
        <end position="296"/>
    </location>
</feature>
<proteinExistence type="inferred from homology"/>
<dbReference type="Pfam" id="PF02687">
    <property type="entry name" value="FtsX"/>
    <property type="match status" value="1"/>
</dbReference>
<dbReference type="OrthoDB" id="9808461at2"/>
<keyword evidence="11" id="KW-0449">Lipoprotein</keyword>
<evidence type="ECO:0000256" key="3">
    <source>
        <dbReference type="ARBA" id="ARBA00022448"/>
    </source>
</evidence>
<comment type="subcellular location">
    <subcellularLocation>
        <location evidence="1">Cell membrane</location>
        <topology evidence="1">Multi-pass membrane protein</topology>
    </subcellularLocation>
</comment>
<dbReference type="GO" id="GO:0042953">
    <property type="term" value="P:lipoprotein transport"/>
    <property type="evidence" value="ECO:0007669"/>
    <property type="project" value="InterPro"/>
</dbReference>
<feature type="transmembrane region" description="Helical" evidence="8">
    <location>
        <begin position="26"/>
        <end position="48"/>
    </location>
</feature>
<dbReference type="AlphaFoldDB" id="A0A451DDB3"/>
<dbReference type="GO" id="GO:0098797">
    <property type="term" value="C:plasma membrane protein complex"/>
    <property type="evidence" value="ECO:0007669"/>
    <property type="project" value="TreeGrafter"/>
</dbReference>
<dbReference type="InterPro" id="IPR025857">
    <property type="entry name" value="MacB_PCD"/>
</dbReference>
<dbReference type="RefSeq" id="WP_157989919.1">
    <property type="nucleotide sequence ID" value="NZ_LR217720.1"/>
</dbReference>
<evidence type="ECO:0000256" key="4">
    <source>
        <dbReference type="ARBA" id="ARBA00022475"/>
    </source>
</evidence>